<dbReference type="EMBL" id="VOKX01000009">
    <property type="protein sequence ID" value="KAB7850155.1"/>
    <property type="molecule type" value="Genomic_DNA"/>
</dbReference>
<dbReference type="AlphaFoldDB" id="A0A5N5WEI9"/>
<protein>
    <submittedName>
        <fullName evidence="1">Uncharacterized protein</fullName>
    </submittedName>
</protein>
<dbReference type="RefSeq" id="WP_152262694.1">
    <property type="nucleotide sequence ID" value="NZ_VOKX01000009.1"/>
</dbReference>
<organism evidence="1 2">
    <name type="scientific">Streptomyces mobaraensis</name>
    <name type="common">Streptoverticillium mobaraense</name>
    <dbReference type="NCBI Taxonomy" id="35621"/>
    <lineage>
        <taxon>Bacteria</taxon>
        <taxon>Bacillati</taxon>
        <taxon>Actinomycetota</taxon>
        <taxon>Actinomycetes</taxon>
        <taxon>Kitasatosporales</taxon>
        <taxon>Streptomycetaceae</taxon>
        <taxon>Streptomyces</taxon>
    </lineage>
</organism>
<evidence type="ECO:0000313" key="2">
    <source>
        <dbReference type="Proteomes" id="UP000327000"/>
    </source>
</evidence>
<keyword evidence="2" id="KW-1185">Reference proteome</keyword>
<accession>A0A5N5WEI9</accession>
<evidence type="ECO:0000313" key="1">
    <source>
        <dbReference type="EMBL" id="KAB7850155.1"/>
    </source>
</evidence>
<gene>
    <name evidence="1" type="ORF">FRZ00_06035</name>
</gene>
<dbReference type="OrthoDB" id="4174829at2"/>
<reference evidence="1 2" key="1">
    <citation type="journal article" date="2019" name="Microb. Cell Fact.">
        <title>Exploring novel herbicidin analogues by transcriptional regulator overexpression and MS/MS molecular networking.</title>
        <authorList>
            <person name="Shi Y."/>
            <person name="Gu R."/>
            <person name="Li Y."/>
            <person name="Wang X."/>
            <person name="Ren W."/>
            <person name="Li X."/>
            <person name="Wang L."/>
            <person name="Xie Y."/>
            <person name="Hong B."/>
        </authorList>
    </citation>
    <scope>NUCLEOTIDE SEQUENCE [LARGE SCALE GENOMIC DNA]</scope>
    <source>
        <strain evidence="1 2">US-43</strain>
    </source>
</reference>
<name>A0A5N5WEI9_STRMB</name>
<comment type="caution">
    <text evidence="1">The sequence shown here is derived from an EMBL/GenBank/DDBJ whole genome shotgun (WGS) entry which is preliminary data.</text>
</comment>
<dbReference type="Proteomes" id="UP000327000">
    <property type="component" value="Unassembled WGS sequence"/>
</dbReference>
<proteinExistence type="predicted"/>
<sequence>MSETVVPVGALRAAWDLVLTLGDRAGSAADADTASRRVVQAVDQQGISTDDVWYGLVWLVESLSSLVIDPSHPARVDAAPEDIIDAVLKKLERDPGLRRTYRRHSPSVRQAMECAIIRKDAVEARKDDVPTYGPIGGKEATLLGYAAWHIADLNDATSGVPHLTARLMSDALDQMEQGTQG</sequence>